<organism evidence="6 8">
    <name type="scientific">Xanthobacter autotrophicus (strain ATCC BAA-1158 / Py2)</name>
    <dbReference type="NCBI Taxonomy" id="78245"/>
    <lineage>
        <taxon>Bacteria</taxon>
        <taxon>Pseudomonadati</taxon>
        <taxon>Pseudomonadota</taxon>
        <taxon>Alphaproteobacteria</taxon>
        <taxon>Hyphomicrobiales</taxon>
        <taxon>Xanthobacteraceae</taxon>
        <taxon>Xanthobacter</taxon>
    </lineage>
</organism>
<dbReference type="EMBL" id="CP000781">
    <property type="protein sequence ID" value="ABS67900.1"/>
    <property type="molecule type" value="Genomic_DNA"/>
</dbReference>
<dbReference type="Proteomes" id="UP000002417">
    <property type="component" value="Chromosome"/>
</dbReference>
<dbReference type="Gene3D" id="1.10.10.10">
    <property type="entry name" value="Winged helix-like DNA-binding domain superfamily/Winged helix DNA-binding domain"/>
    <property type="match status" value="1"/>
</dbReference>
<evidence type="ECO:0000256" key="2">
    <source>
        <dbReference type="ARBA" id="ARBA00023015"/>
    </source>
</evidence>
<dbReference type="Pfam" id="PF00126">
    <property type="entry name" value="HTH_1"/>
    <property type="match status" value="1"/>
</dbReference>
<keyword evidence="3" id="KW-0238">DNA-binding</keyword>
<dbReference type="PANTHER" id="PTHR30126:SF39">
    <property type="entry name" value="HTH-TYPE TRANSCRIPTIONAL REGULATOR CYSL"/>
    <property type="match status" value="1"/>
</dbReference>
<dbReference type="eggNOG" id="COG1910">
    <property type="taxonomic scope" value="Bacteria"/>
</dbReference>
<dbReference type="PROSITE" id="PS50931">
    <property type="entry name" value="HTH_LYSR"/>
    <property type="match status" value="1"/>
</dbReference>
<feature type="domain" description="HTH lysR-type" evidence="5">
    <location>
        <begin position="1"/>
        <end position="58"/>
    </location>
</feature>
<dbReference type="OrthoDB" id="9808620at2"/>
<evidence type="ECO:0000256" key="3">
    <source>
        <dbReference type="ARBA" id="ARBA00023125"/>
    </source>
</evidence>
<dbReference type="GO" id="GO:0000976">
    <property type="term" value="F:transcription cis-regulatory region binding"/>
    <property type="evidence" value="ECO:0007669"/>
    <property type="project" value="TreeGrafter"/>
</dbReference>
<dbReference type="KEGG" id="xau:Xaut_0266"/>
<dbReference type="PANTHER" id="PTHR30126">
    <property type="entry name" value="HTH-TYPE TRANSCRIPTIONAL REGULATOR"/>
    <property type="match status" value="1"/>
</dbReference>
<dbReference type="FunFam" id="1.10.10.10:FF:000001">
    <property type="entry name" value="LysR family transcriptional regulator"/>
    <property type="match status" value="1"/>
</dbReference>
<dbReference type="InterPro" id="IPR000847">
    <property type="entry name" value="LysR_HTH_N"/>
</dbReference>
<dbReference type="EMBL" id="CP000781">
    <property type="protein sequence ID" value="ABS65524.1"/>
    <property type="molecule type" value="Genomic_DNA"/>
</dbReference>
<keyword evidence="8" id="KW-1185">Reference proteome</keyword>
<evidence type="ECO:0000256" key="1">
    <source>
        <dbReference type="ARBA" id="ARBA00009437"/>
    </source>
</evidence>
<proteinExistence type="inferred from homology"/>
<evidence type="ECO:0000313" key="8">
    <source>
        <dbReference type="Proteomes" id="UP000002417"/>
    </source>
</evidence>
<evidence type="ECO:0000313" key="6">
    <source>
        <dbReference type="EMBL" id="ABS65524.1"/>
    </source>
</evidence>
<dbReference type="SUPFAM" id="SSF46785">
    <property type="entry name" value="Winged helix' DNA-binding domain"/>
    <property type="match status" value="1"/>
</dbReference>
<evidence type="ECO:0000313" key="7">
    <source>
        <dbReference type="EMBL" id="ABS67900.1"/>
    </source>
</evidence>
<dbReference type="PRINTS" id="PR00039">
    <property type="entry name" value="HTHLYSR"/>
</dbReference>
<dbReference type="InterPro" id="IPR005119">
    <property type="entry name" value="LysR_subst-bd"/>
</dbReference>
<dbReference type="eggNOG" id="COG0583">
    <property type="taxonomic scope" value="Bacteria"/>
</dbReference>
<dbReference type="InterPro" id="IPR036388">
    <property type="entry name" value="WH-like_DNA-bd_sf"/>
</dbReference>
<dbReference type="KEGG" id="xau:Xaut_2659"/>
<dbReference type="Gene3D" id="3.40.190.290">
    <property type="match status" value="1"/>
</dbReference>
<sequence>MTLEQLRIFVAVAEREHVTQGARDLNLTQSATSAAIAALEARYATKLFDRVGRRIVLTEAGRLFLSEAKAVLARVHAAEKVLTDLADLTRGSLVIAASQTIANYWLPPFIKRFRSQFPGVAITLTIDNTDGVARRINEGLADLGLVEGEIDDPSVSVAPFAEDELVLVVPPDHAWAHDPRRQPAELGVGPWVLREHGSGTRAIFETTLSQFGLAPRDLAISLELPSNEAVRSAVEAGAGVTVVSGLVVSNALKAGSLVQVKLDLPKRRFFALRHKEFSMTRAQRAFLDLIAPKPSLTQRHVPVPSRGRNDQLS</sequence>
<dbReference type="CDD" id="cd08420">
    <property type="entry name" value="PBP2_CysL_like"/>
    <property type="match status" value="1"/>
</dbReference>
<comment type="similarity">
    <text evidence="1">Belongs to the LysR transcriptional regulatory family.</text>
</comment>
<dbReference type="STRING" id="78245.Xaut_0266"/>
<evidence type="ECO:0000259" key="5">
    <source>
        <dbReference type="PROSITE" id="PS50931"/>
    </source>
</evidence>
<dbReference type="GO" id="GO:0003700">
    <property type="term" value="F:DNA-binding transcription factor activity"/>
    <property type="evidence" value="ECO:0007669"/>
    <property type="project" value="InterPro"/>
</dbReference>
<dbReference type="SUPFAM" id="SSF53850">
    <property type="entry name" value="Periplasmic binding protein-like II"/>
    <property type="match status" value="1"/>
</dbReference>
<accession>A7IBY1</accession>
<protein>
    <submittedName>
        <fullName evidence="6">Transcriptional regulator, LysR family</fullName>
    </submittedName>
</protein>
<reference evidence="6 8" key="1">
    <citation type="submission" date="2007-07" db="EMBL/GenBank/DDBJ databases">
        <title>Complete sequence of chromosome of Xanthobacter autotrophicus Py2.</title>
        <authorList>
            <consortium name="US DOE Joint Genome Institute"/>
            <person name="Copeland A."/>
            <person name="Lucas S."/>
            <person name="Lapidus A."/>
            <person name="Barry K."/>
            <person name="Glavina del Rio T."/>
            <person name="Hammon N."/>
            <person name="Israni S."/>
            <person name="Dalin E."/>
            <person name="Tice H."/>
            <person name="Pitluck S."/>
            <person name="Sims D."/>
            <person name="Brettin T."/>
            <person name="Bruce D."/>
            <person name="Detter J.C."/>
            <person name="Han C."/>
            <person name="Tapia R."/>
            <person name="Brainard J."/>
            <person name="Schmutz J."/>
            <person name="Larimer F."/>
            <person name="Land M."/>
            <person name="Hauser L."/>
            <person name="Kyrpides N."/>
            <person name="Kim E."/>
            <person name="Ensigns S.A."/>
            <person name="Richardson P."/>
        </authorList>
    </citation>
    <scope>NUCLEOTIDE SEQUENCE [LARGE SCALE GENOMIC DNA]</scope>
    <source>
        <strain evidence="8">ATCC BAA-1158 / Py2</strain>
        <strain evidence="6">Py2</strain>
    </source>
</reference>
<gene>
    <name evidence="6" type="ordered locus">Xaut_0266</name>
    <name evidence="7" type="ordered locus">Xaut_2659</name>
</gene>
<dbReference type="InterPro" id="IPR036390">
    <property type="entry name" value="WH_DNA-bd_sf"/>
</dbReference>
<keyword evidence="4" id="KW-0804">Transcription</keyword>
<dbReference type="Pfam" id="PF03466">
    <property type="entry name" value="LysR_substrate"/>
    <property type="match status" value="1"/>
</dbReference>
<evidence type="ECO:0000256" key="4">
    <source>
        <dbReference type="ARBA" id="ARBA00023163"/>
    </source>
</evidence>
<dbReference type="HOGENOM" id="CLU_039613_6_1_5"/>
<keyword evidence="2" id="KW-0805">Transcription regulation</keyword>
<name>A7IBY1_XANP2</name>
<dbReference type="AlphaFoldDB" id="A7IBY1"/>